<evidence type="ECO:0000256" key="2">
    <source>
        <dbReference type="ARBA" id="ARBA00004430"/>
    </source>
</evidence>
<dbReference type="PANTHER" id="PTHR31363">
    <property type="entry name" value="TRAF3-INTERACTING PROTEIN 1"/>
    <property type="match status" value="1"/>
</dbReference>
<dbReference type="InterPro" id="IPR040468">
    <property type="entry name" value="TRAF3IP1_N"/>
</dbReference>
<evidence type="ECO:0000313" key="15">
    <source>
        <dbReference type="Ensembl" id="ENSSDAP00000012647.1"/>
    </source>
</evidence>
<sequence length="626" mass="71753">MSWEVHEFLFCVLKVIRTTGFMKGLYTDVEMKSDNVKDKDAKISFLQKAIDVVMMVSGEPLLAKPARIVAGHEPERTNELLQIIAKCCINKLSSEDAVRRVLAGEKADARGRASRTSKPHESDNRNVREDDSRAHRDREDRRNSEVKERSTSRDGKQREELKEESKSREKERDKEKMKDNDRDRHKDAERDKYREGEKEKSRSRARQEREKDRDRGNKDRDADRDKERDKERERRGEAGREKERHRERDKGKDRERQRARNGEHSRDPDREKNREQEKLERKAEISTTASRSLTSKTSKRRSKTSVEGRKEDNISGKSLDPITSGLNDEPDQETTASEIDDNSTTLWRESVEPNPAVKQKGKNGQHAPCWGEETAPGSATAGRIPRPGSARPAPPRVKRQEGVETLMMDRTGSGKTVSNVIIDSQNSDNEDDDQFVVEAAPQISEMSEIEMVPALELEDSEKHGGLVKKILETKKDYEKLQQSPKPGEKEKSFVFESAWKKEKDIVSKEIEKLRVSIQTLCKSALPLGKIMDYIQEDVDAMQNELQLWHMENKQHAEALQKEQSITDCAVEPLKVELAELEQMIKDQQDKICAVKANILKNEEKIQKMVYGGTERAPWKEGGASTC</sequence>
<evidence type="ECO:0000256" key="8">
    <source>
        <dbReference type="ARBA" id="ARBA00043971"/>
    </source>
</evidence>
<evidence type="ECO:0000259" key="14">
    <source>
        <dbReference type="Pfam" id="PF17749"/>
    </source>
</evidence>
<evidence type="ECO:0000313" key="16">
    <source>
        <dbReference type="Proteomes" id="UP000694422"/>
    </source>
</evidence>
<evidence type="ECO:0000256" key="1">
    <source>
        <dbReference type="ARBA" id="ARBA00004120"/>
    </source>
</evidence>
<evidence type="ECO:0000256" key="12">
    <source>
        <dbReference type="SAM" id="MobiDB-lite"/>
    </source>
</evidence>
<keyword evidence="3" id="KW-0963">Cytoplasm</keyword>
<reference evidence="15" key="1">
    <citation type="submission" date="2025-08" db="UniProtKB">
        <authorList>
            <consortium name="Ensembl"/>
        </authorList>
    </citation>
    <scope>IDENTIFICATION</scope>
</reference>
<name>A0A8C9PRX7_SPEDA</name>
<dbReference type="GO" id="GO:0036064">
    <property type="term" value="C:ciliary basal body"/>
    <property type="evidence" value="ECO:0007669"/>
    <property type="project" value="TreeGrafter"/>
</dbReference>
<dbReference type="GO" id="GO:0032480">
    <property type="term" value="P:negative regulation of type I interferon production"/>
    <property type="evidence" value="ECO:0007669"/>
    <property type="project" value="UniProtKB-ARBA"/>
</dbReference>
<evidence type="ECO:0000259" key="13">
    <source>
        <dbReference type="Pfam" id="PF10243"/>
    </source>
</evidence>
<dbReference type="GO" id="GO:0048513">
    <property type="term" value="P:animal organ development"/>
    <property type="evidence" value="ECO:0007669"/>
    <property type="project" value="UniProtKB-ARBA"/>
</dbReference>
<dbReference type="Pfam" id="PF10243">
    <property type="entry name" value="MIP-T3"/>
    <property type="match status" value="1"/>
</dbReference>
<feature type="compositionally biased region" description="Low complexity" evidence="12">
    <location>
        <begin position="286"/>
        <end position="296"/>
    </location>
</feature>
<evidence type="ECO:0000256" key="4">
    <source>
        <dbReference type="ARBA" id="ARBA00022794"/>
    </source>
</evidence>
<dbReference type="Ensembl" id="ENSSDAT00000014321.1">
    <property type="protein sequence ID" value="ENSSDAP00000012647.1"/>
    <property type="gene ID" value="ENSSDAG00000011307.1"/>
</dbReference>
<dbReference type="Proteomes" id="UP000694422">
    <property type="component" value="Unplaced"/>
</dbReference>
<feature type="region of interest" description="Disordered" evidence="12">
    <location>
        <begin position="104"/>
        <end position="433"/>
    </location>
</feature>
<dbReference type="GO" id="GO:0030992">
    <property type="term" value="C:intraciliary transport particle B"/>
    <property type="evidence" value="ECO:0007669"/>
    <property type="project" value="TreeGrafter"/>
</dbReference>
<dbReference type="GO" id="GO:0001738">
    <property type="term" value="P:morphogenesis of a polarized epithelium"/>
    <property type="evidence" value="ECO:0007669"/>
    <property type="project" value="UniProtKB-ARBA"/>
</dbReference>
<dbReference type="FunFam" id="1.10.418.50:FF:000001">
    <property type="entry name" value="TRAF3-interacting protein 1 isoform X1"/>
    <property type="match status" value="1"/>
</dbReference>
<keyword evidence="6" id="KW-0206">Cytoskeleton</keyword>
<protein>
    <recommendedName>
        <fullName evidence="9">TRAF3-interacting protein 1</fullName>
    </recommendedName>
    <alternativeName>
        <fullName evidence="11">Intraflagellar transport protein 54 homolog</fullName>
    </alternativeName>
    <alternativeName>
        <fullName evidence="10">Microtubule-interacting protein associated with TRAF3</fullName>
    </alternativeName>
</protein>
<feature type="compositionally biased region" description="Basic and acidic residues" evidence="12">
    <location>
        <begin position="118"/>
        <end position="284"/>
    </location>
</feature>
<dbReference type="AlphaFoldDB" id="A0A8C9PRX7"/>
<feature type="compositionally biased region" description="Low complexity" evidence="12">
    <location>
        <begin position="381"/>
        <end position="391"/>
    </location>
</feature>
<dbReference type="GO" id="GO:0008017">
    <property type="term" value="F:microtubule binding"/>
    <property type="evidence" value="ECO:0007669"/>
    <property type="project" value="InterPro"/>
</dbReference>
<dbReference type="GO" id="GO:0005930">
    <property type="term" value="C:axoneme"/>
    <property type="evidence" value="ECO:0007669"/>
    <property type="project" value="UniProtKB-SubCell"/>
</dbReference>
<keyword evidence="5" id="KW-0175">Coiled coil</keyword>
<keyword evidence="7" id="KW-0966">Cell projection</keyword>
<dbReference type="GO" id="GO:0048731">
    <property type="term" value="P:system development"/>
    <property type="evidence" value="ECO:0007669"/>
    <property type="project" value="UniProtKB-ARBA"/>
</dbReference>
<dbReference type="PANTHER" id="PTHR31363:SF0">
    <property type="entry name" value="TRAF3-INTERACTING PROTEIN 1"/>
    <property type="match status" value="1"/>
</dbReference>
<dbReference type="InterPro" id="IPR018799">
    <property type="entry name" value="TRAF3IP1"/>
</dbReference>
<feature type="domain" description="TRAF3-interacting protein 1 C-terminal" evidence="14">
    <location>
        <begin position="458"/>
        <end position="610"/>
    </location>
</feature>
<evidence type="ECO:0000256" key="7">
    <source>
        <dbReference type="ARBA" id="ARBA00023273"/>
    </source>
</evidence>
<dbReference type="InterPro" id="IPR041476">
    <property type="entry name" value="TRAF3IP1_C"/>
</dbReference>
<evidence type="ECO:0000256" key="10">
    <source>
        <dbReference type="ARBA" id="ARBA00079491"/>
    </source>
</evidence>
<organism evidence="15 16">
    <name type="scientific">Spermophilus dauricus</name>
    <name type="common">Daurian ground squirrel</name>
    <dbReference type="NCBI Taxonomy" id="99837"/>
    <lineage>
        <taxon>Eukaryota</taxon>
        <taxon>Metazoa</taxon>
        <taxon>Chordata</taxon>
        <taxon>Craniata</taxon>
        <taxon>Vertebrata</taxon>
        <taxon>Euteleostomi</taxon>
        <taxon>Mammalia</taxon>
        <taxon>Eutheria</taxon>
        <taxon>Euarchontoglires</taxon>
        <taxon>Glires</taxon>
        <taxon>Rodentia</taxon>
        <taxon>Sciuromorpha</taxon>
        <taxon>Sciuridae</taxon>
        <taxon>Xerinae</taxon>
        <taxon>Marmotini</taxon>
        <taxon>Spermophilus</taxon>
    </lineage>
</organism>
<dbReference type="GO" id="GO:0042073">
    <property type="term" value="P:intraciliary transport"/>
    <property type="evidence" value="ECO:0007669"/>
    <property type="project" value="TreeGrafter"/>
</dbReference>
<evidence type="ECO:0000256" key="3">
    <source>
        <dbReference type="ARBA" id="ARBA00022490"/>
    </source>
</evidence>
<dbReference type="Pfam" id="PF17749">
    <property type="entry name" value="MIP-T3_C"/>
    <property type="match status" value="1"/>
</dbReference>
<evidence type="ECO:0000256" key="6">
    <source>
        <dbReference type="ARBA" id="ARBA00023212"/>
    </source>
</evidence>
<dbReference type="InterPro" id="IPR042576">
    <property type="entry name" value="TRAF3IP1_N_sf"/>
</dbReference>
<accession>A0A8C9PRX7</accession>
<dbReference type="GO" id="GO:0060271">
    <property type="term" value="P:cilium assembly"/>
    <property type="evidence" value="ECO:0007669"/>
    <property type="project" value="TreeGrafter"/>
</dbReference>
<keyword evidence="4" id="KW-0970">Cilium biogenesis/degradation</keyword>
<feature type="domain" description="TRAF3-interacting protein 1 N-terminal" evidence="13">
    <location>
        <begin position="11"/>
        <end position="89"/>
    </location>
</feature>
<comment type="similarity">
    <text evidence="8">Belongs to the TRAF3IP1 family.</text>
</comment>
<reference evidence="15" key="2">
    <citation type="submission" date="2025-09" db="UniProtKB">
        <authorList>
            <consortium name="Ensembl"/>
        </authorList>
    </citation>
    <scope>IDENTIFICATION</scope>
</reference>
<dbReference type="Gene3D" id="1.10.418.50">
    <property type="entry name" value="Microtubule-binding protein MIP-T3"/>
    <property type="match status" value="1"/>
</dbReference>
<feature type="compositionally biased region" description="Basic and acidic residues" evidence="12">
    <location>
        <begin position="304"/>
        <end position="314"/>
    </location>
</feature>
<evidence type="ECO:0000256" key="5">
    <source>
        <dbReference type="ARBA" id="ARBA00023054"/>
    </source>
</evidence>
<dbReference type="GO" id="GO:0070507">
    <property type="term" value="P:regulation of microtubule cytoskeleton organization"/>
    <property type="evidence" value="ECO:0007669"/>
    <property type="project" value="TreeGrafter"/>
</dbReference>
<feature type="compositionally biased region" description="Polar residues" evidence="12">
    <location>
        <begin position="333"/>
        <end position="347"/>
    </location>
</feature>
<evidence type="ECO:0000256" key="9">
    <source>
        <dbReference type="ARBA" id="ARBA00070492"/>
    </source>
</evidence>
<keyword evidence="16" id="KW-1185">Reference proteome</keyword>
<dbReference type="GO" id="GO:0050687">
    <property type="term" value="P:negative regulation of defense response to virus"/>
    <property type="evidence" value="ECO:0007669"/>
    <property type="project" value="UniProtKB-ARBA"/>
</dbReference>
<proteinExistence type="inferred from homology"/>
<evidence type="ECO:0000256" key="11">
    <source>
        <dbReference type="ARBA" id="ARBA00082455"/>
    </source>
</evidence>
<comment type="subcellular location">
    <subcellularLocation>
        <location evidence="2">Cytoplasm</location>
        <location evidence="2">Cytoskeleton</location>
        <location evidence="2">Cilium axoneme</location>
    </subcellularLocation>
    <subcellularLocation>
        <location evidence="1">Cytoplasm</location>
        <location evidence="1">Cytoskeleton</location>
        <location evidence="1">Cilium basal body</location>
    </subcellularLocation>
</comment>